<dbReference type="Proteomes" id="UP000266152">
    <property type="component" value="Unassembled WGS sequence"/>
</dbReference>
<evidence type="ECO:0000256" key="1">
    <source>
        <dbReference type="SAM" id="MobiDB-lite"/>
    </source>
</evidence>
<comment type="caution">
    <text evidence="2">The sequence shown here is derived from an EMBL/GenBank/DDBJ whole genome shotgun (WGS) entry which is preliminary data.</text>
</comment>
<evidence type="ECO:0000313" key="2">
    <source>
        <dbReference type="EMBL" id="RGP66108.1"/>
    </source>
</evidence>
<gene>
    <name evidence="2" type="ORF">FSPOR_6934</name>
</gene>
<dbReference type="EMBL" id="PXOF01000097">
    <property type="protein sequence ID" value="RGP66108.1"/>
    <property type="molecule type" value="Genomic_DNA"/>
</dbReference>
<feature type="region of interest" description="Disordered" evidence="1">
    <location>
        <begin position="57"/>
        <end position="86"/>
    </location>
</feature>
<keyword evidence="3" id="KW-1185">Reference proteome</keyword>
<sequence length="456" mass="52614">MCYQLTELYSACRCTYYIHAIDRCASFDRPGHGVQEHTILVGYACSSHSIYTTIKSEEADGRHSSDDEDGASVFSQASAPSTNLTFPDDTKQEASDMLFQELLNEFSLRHLWPQIVRISQHQDEATKSIARYLCRFSRDLRAHATTRLHKDAAKFVRISRQTVADRIVECHISELTSIDEWASLVTTKELPLEVVIEETEEIEDLESDEKSIIYENVQQFIFEGAPFTSLVSSLRIFASTNTESSFELSYKTRQYFNYLISKHYKRPTTHHRTRVSWSCRCGHKGYDDYLERRAGAVEELRILLKDYEEMDLELVDSTGSTSAKTSMANFVSIIKASFPISYLKKTPGKLPIFNQRKRFDEACQTSSATVTPVVDPKHRFLIVCTPFEKQVSKAHQPDICKIDSDRDFFHALRYTYSDSRRAFRWRWLRRVSSIDFVKVWNFTSITTISRYANPAS</sequence>
<organism evidence="2 3">
    <name type="scientific">Fusarium sporotrichioides</name>
    <dbReference type="NCBI Taxonomy" id="5514"/>
    <lineage>
        <taxon>Eukaryota</taxon>
        <taxon>Fungi</taxon>
        <taxon>Dikarya</taxon>
        <taxon>Ascomycota</taxon>
        <taxon>Pezizomycotina</taxon>
        <taxon>Sordariomycetes</taxon>
        <taxon>Hypocreomycetidae</taxon>
        <taxon>Hypocreales</taxon>
        <taxon>Nectriaceae</taxon>
        <taxon>Fusarium</taxon>
    </lineage>
</organism>
<evidence type="ECO:0000313" key="3">
    <source>
        <dbReference type="Proteomes" id="UP000266152"/>
    </source>
</evidence>
<feature type="compositionally biased region" description="Polar residues" evidence="1">
    <location>
        <begin position="73"/>
        <end position="85"/>
    </location>
</feature>
<proteinExistence type="predicted"/>
<reference evidence="2 3" key="1">
    <citation type="journal article" date="2018" name="PLoS Pathog.">
        <title>Evolution of structural diversity of trichothecenes, a family of toxins produced by plant pathogenic and entomopathogenic fungi.</title>
        <authorList>
            <person name="Proctor R.H."/>
            <person name="McCormick S.P."/>
            <person name="Kim H.S."/>
            <person name="Cardoza R.E."/>
            <person name="Stanley A.M."/>
            <person name="Lindo L."/>
            <person name="Kelly A."/>
            <person name="Brown D.W."/>
            <person name="Lee T."/>
            <person name="Vaughan M.M."/>
            <person name="Alexander N.J."/>
            <person name="Busman M."/>
            <person name="Gutierrez S."/>
        </authorList>
    </citation>
    <scope>NUCLEOTIDE SEQUENCE [LARGE SCALE GENOMIC DNA]</scope>
    <source>
        <strain evidence="2 3">NRRL 3299</strain>
    </source>
</reference>
<name>A0A395S118_FUSSP</name>
<dbReference type="AlphaFoldDB" id="A0A395S118"/>
<protein>
    <submittedName>
        <fullName evidence="2">Uncharacterized protein</fullName>
    </submittedName>
</protein>
<dbReference type="STRING" id="5514.A0A395S118"/>
<accession>A0A395S118</accession>